<dbReference type="Proteomes" id="UP001597525">
    <property type="component" value="Unassembled WGS sequence"/>
</dbReference>
<proteinExistence type="predicted"/>
<evidence type="ECO:0000313" key="2">
    <source>
        <dbReference type="EMBL" id="MFD2969028.1"/>
    </source>
</evidence>
<keyword evidence="3" id="KW-1185">Reference proteome</keyword>
<dbReference type="PROSITE" id="PS51257">
    <property type="entry name" value="PROKAR_LIPOPROTEIN"/>
    <property type="match status" value="1"/>
</dbReference>
<reference evidence="3" key="1">
    <citation type="journal article" date="2019" name="Int. J. Syst. Evol. Microbiol.">
        <title>The Global Catalogue of Microorganisms (GCM) 10K type strain sequencing project: providing services to taxonomists for standard genome sequencing and annotation.</title>
        <authorList>
            <consortium name="The Broad Institute Genomics Platform"/>
            <consortium name="The Broad Institute Genome Sequencing Center for Infectious Disease"/>
            <person name="Wu L."/>
            <person name="Ma J."/>
        </authorList>
    </citation>
    <scope>NUCLEOTIDE SEQUENCE [LARGE SCALE GENOMIC DNA]</scope>
    <source>
        <strain evidence="3">KCTC 22814</strain>
    </source>
</reference>
<feature type="chain" id="PRO_5045930555" evidence="1">
    <location>
        <begin position="23"/>
        <end position="228"/>
    </location>
</feature>
<evidence type="ECO:0000313" key="3">
    <source>
        <dbReference type="Proteomes" id="UP001597525"/>
    </source>
</evidence>
<gene>
    <name evidence="2" type="ORF">ACFS7Y_16665</name>
</gene>
<dbReference type="RefSeq" id="WP_320184517.1">
    <property type="nucleotide sequence ID" value="NZ_CP138332.1"/>
</dbReference>
<organism evidence="2 3">
    <name type="scientific">Sphingobacterium bambusae</name>
    <dbReference type="NCBI Taxonomy" id="662858"/>
    <lineage>
        <taxon>Bacteria</taxon>
        <taxon>Pseudomonadati</taxon>
        <taxon>Bacteroidota</taxon>
        <taxon>Sphingobacteriia</taxon>
        <taxon>Sphingobacteriales</taxon>
        <taxon>Sphingobacteriaceae</taxon>
        <taxon>Sphingobacterium</taxon>
    </lineage>
</organism>
<name>A0ABW6BKA9_9SPHI</name>
<accession>A0ABW6BKA9</accession>
<dbReference type="EMBL" id="JBHUPB010000011">
    <property type="protein sequence ID" value="MFD2969028.1"/>
    <property type="molecule type" value="Genomic_DNA"/>
</dbReference>
<evidence type="ECO:0000256" key="1">
    <source>
        <dbReference type="SAM" id="SignalP"/>
    </source>
</evidence>
<protein>
    <submittedName>
        <fullName evidence="2">Uncharacterized protein</fullName>
    </submittedName>
</protein>
<feature type="signal peptide" evidence="1">
    <location>
        <begin position="1"/>
        <end position="22"/>
    </location>
</feature>
<sequence>MNRLFKIAALACALTVGFSACSKDEQTTEVEQEYQAKVMVKNGETVDLKSASSLKSNSGTIKRTNDVYALRNFRQFKLDADGNATTTAADNFYFDFKENDGTDDKGPVVLPNSARVADLKVNTESGYKLSYIDKAFENVLATDSFTEAANGSLGLQSTYTPNVIGWLNYSGSPNHTVMPVANRTLVVSKEGKALFKFRVNSVYSNETPEKEVSPTNYFYYSIDYQEFK</sequence>
<keyword evidence="1" id="KW-0732">Signal</keyword>
<comment type="caution">
    <text evidence="2">The sequence shown here is derived from an EMBL/GenBank/DDBJ whole genome shotgun (WGS) entry which is preliminary data.</text>
</comment>